<organism evidence="3 4">
    <name type="scientific">Corchorus olitorius</name>
    <dbReference type="NCBI Taxonomy" id="93759"/>
    <lineage>
        <taxon>Eukaryota</taxon>
        <taxon>Viridiplantae</taxon>
        <taxon>Streptophyta</taxon>
        <taxon>Embryophyta</taxon>
        <taxon>Tracheophyta</taxon>
        <taxon>Spermatophyta</taxon>
        <taxon>Magnoliopsida</taxon>
        <taxon>eudicotyledons</taxon>
        <taxon>Gunneridae</taxon>
        <taxon>Pentapetalae</taxon>
        <taxon>rosids</taxon>
        <taxon>malvids</taxon>
        <taxon>Malvales</taxon>
        <taxon>Malvaceae</taxon>
        <taxon>Grewioideae</taxon>
        <taxon>Apeibeae</taxon>
        <taxon>Corchorus</taxon>
    </lineage>
</organism>
<dbReference type="AlphaFoldDB" id="A0A1R3GWJ1"/>
<protein>
    <recommendedName>
        <fullName evidence="2">PUB 12/19-like N-terminal domain-containing protein</fullName>
    </recommendedName>
</protein>
<accession>A0A1R3GWJ1</accession>
<sequence>MAPPSDSEYKKADNSSGKTKRKECLNLVRRLKLLVPLLEEIKELDEWFLAVITVNKQGDVLHLNVIVLWGGQD</sequence>
<comment type="caution">
    <text evidence="3">The sequence shown here is derived from an EMBL/GenBank/DDBJ whole genome shotgun (WGS) entry which is preliminary data.</text>
</comment>
<feature type="domain" description="PUB 12/19-like N-terminal" evidence="2">
    <location>
        <begin position="21"/>
        <end position="46"/>
    </location>
</feature>
<gene>
    <name evidence="3" type="ORF">COLO4_33081</name>
</gene>
<feature type="region of interest" description="Disordered" evidence="1">
    <location>
        <begin position="1"/>
        <end position="20"/>
    </location>
</feature>
<name>A0A1R3GWJ1_9ROSI</name>
<evidence type="ECO:0000313" key="4">
    <source>
        <dbReference type="Proteomes" id="UP000187203"/>
    </source>
</evidence>
<proteinExistence type="predicted"/>
<keyword evidence="4" id="KW-1185">Reference proteome</keyword>
<reference evidence="4" key="1">
    <citation type="submission" date="2013-09" db="EMBL/GenBank/DDBJ databases">
        <title>Corchorus olitorius genome sequencing.</title>
        <authorList>
            <person name="Alam M."/>
            <person name="Haque M.S."/>
            <person name="Islam M.S."/>
            <person name="Emdad E.M."/>
            <person name="Islam M.M."/>
            <person name="Ahmed B."/>
            <person name="Halim A."/>
            <person name="Hossen Q.M.M."/>
            <person name="Hossain M.Z."/>
            <person name="Ahmed R."/>
            <person name="Khan M.M."/>
            <person name="Islam R."/>
            <person name="Rashid M.M."/>
            <person name="Khan S.A."/>
            <person name="Rahman M.S."/>
            <person name="Alam M."/>
            <person name="Yahiya A.S."/>
            <person name="Khan M.S."/>
            <person name="Azam M.S."/>
            <person name="Haque T."/>
            <person name="Lashkar M.Z.H."/>
            <person name="Akhand A.I."/>
            <person name="Morshed G."/>
            <person name="Roy S."/>
            <person name="Uddin K.S."/>
            <person name="Rabeya T."/>
            <person name="Hossain A.S."/>
            <person name="Chowdhury A."/>
            <person name="Snigdha A.R."/>
            <person name="Mortoza M.S."/>
            <person name="Matin S.A."/>
            <person name="Hoque S.M.E."/>
            <person name="Islam M.K."/>
            <person name="Roy D.K."/>
            <person name="Haider R."/>
            <person name="Moosa M.M."/>
            <person name="Elias S.M."/>
            <person name="Hasan A.M."/>
            <person name="Jahan S."/>
            <person name="Shafiuddin M."/>
            <person name="Mahmood N."/>
            <person name="Shommy N.S."/>
        </authorList>
    </citation>
    <scope>NUCLEOTIDE SEQUENCE [LARGE SCALE GENOMIC DNA]</scope>
    <source>
        <strain evidence="4">cv. O-4</strain>
    </source>
</reference>
<evidence type="ECO:0000313" key="3">
    <source>
        <dbReference type="EMBL" id="OMO62416.1"/>
    </source>
</evidence>
<dbReference type="Pfam" id="PF25368">
    <property type="entry name" value="PUB10_N"/>
    <property type="match status" value="1"/>
</dbReference>
<evidence type="ECO:0000256" key="1">
    <source>
        <dbReference type="SAM" id="MobiDB-lite"/>
    </source>
</evidence>
<dbReference type="InterPro" id="IPR057623">
    <property type="entry name" value="PUB12-19-like_N"/>
</dbReference>
<evidence type="ECO:0000259" key="2">
    <source>
        <dbReference type="Pfam" id="PF25368"/>
    </source>
</evidence>
<dbReference type="EMBL" id="AWUE01021396">
    <property type="protein sequence ID" value="OMO62416.1"/>
    <property type="molecule type" value="Genomic_DNA"/>
</dbReference>
<dbReference type="Proteomes" id="UP000187203">
    <property type="component" value="Unassembled WGS sequence"/>
</dbReference>